<evidence type="ECO:0000256" key="2">
    <source>
        <dbReference type="SAM" id="SignalP"/>
    </source>
</evidence>
<evidence type="ECO:0000313" key="4">
    <source>
        <dbReference type="EMBL" id="GAA4364607.1"/>
    </source>
</evidence>
<dbReference type="Gene3D" id="2.80.10.50">
    <property type="match status" value="3"/>
</dbReference>
<dbReference type="Proteomes" id="UP001501153">
    <property type="component" value="Unassembled WGS sequence"/>
</dbReference>
<dbReference type="SUPFAM" id="SSF75011">
    <property type="entry name" value="3-carboxy-cis,cis-mucoante lactonizing enzyme"/>
    <property type="match status" value="1"/>
</dbReference>
<accession>A0ABP8IPB7</accession>
<feature type="domain" description="IPT/TIG" evidence="3">
    <location>
        <begin position="764"/>
        <end position="843"/>
    </location>
</feature>
<dbReference type="InterPro" id="IPR052387">
    <property type="entry name" value="Fibrocystin"/>
</dbReference>
<dbReference type="SMART" id="SM00429">
    <property type="entry name" value="IPT"/>
    <property type="match status" value="6"/>
</dbReference>
<dbReference type="InterPro" id="IPR013431">
    <property type="entry name" value="Delta_60_rpt"/>
</dbReference>
<dbReference type="PANTHER" id="PTHR46769">
    <property type="entry name" value="POLYCYSTIC KIDNEY AND HEPATIC DISEASE 1 (AUTOSOMAL RECESSIVE)-LIKE 1"/>
    <property type="match status" value="1"/>
</dbReference>
<gene>
    <name evidence="4" type="ORF">GCM10023185_34260</name>
</gene>
<feature type="signal peptide" evidence="2">
    <location>
        <begin position="1"/>
        <end position="29"/>
    </location>
</feature>
<name>A0ABP8IPB7_9BACT</name>
<sequence length="1853" mass="184845">MFMKNTTLQRVQCLLVGLLLLLAGPAAYAQTPAFCTSSVPGPALSSFTTSFQTVNVAAGSAYYWAFTGTAGVTYSFSNCGGNEDTYLRIYNLAGTVVIANDDNGIYCSGTRASLDFACTSTGTYYLHLSQYSCTSLSLSEPLAYKASSGSGTPAPAISSFSPTSGPAGTNVTITGTNFSGATGVRFNGTTATYTVNSATSISATVPAGATSGTISVTTPGGTATSAGSFTVTVLAPTLTSISPSTGGAGTTVTLTGSNLTGATGVRFGSGGLSLGFTVVNATTITALVPLDAASGPVAVTTPGGTATSAGSFTYVPGSSAQVSLSPTGPLSACSPQTLTASAVLPGFNPGNNAFNDPLWTVVVQPDGKILAGGFFTNFNGTGRRYLLRLNADGSLDNTFNPSGAGIDNTVYSLLVQPDGKILVGGAFSGGLLRLNANGSLDNTFANASFNSAVWAMAQQADGKVVVGGSFSTYNGSSTRAGLSRLNPNGSLDASFNSGGFGLNGAALTVALQADGKIVAGGDFSTYNGTTVPINLLRVNANGSLDASFNPSPAGFNNRVWTVAVQPDGKVLAGGAFQGNSSAPGRLVRLNPSGTVDNTFNYSSFGFANDGFDNAVWRIALQADGKVVVGGSFSLYNSAAVPNGLLRLNANGSRDTSFNNGGTGFPSSTIYGVALQPDGQVLAGGIFVSYNGNAAAPDYLARLTASGALNLNSAAASGGSYTFSPGGSTTNPLTTSTPGSYTATFTQNGATSAPSNTVVVNACSAPAISSFTPSSGPVGTSVTITGSSFNGATAVAFNGTAATSFTVNSATQITVSVPSGATTGPIAVTTPSGTGTSAASFTVPSAGTPTFCGPSVAGPGSPLSFTTSFQTVSVAAGNRYHWAFTGTAGVTYSFSNCGGNDDTYLRIYNAAGTEVDSNDDFGPYCSNNSASLDFVCPATGTYYVHLSQFVCNTLPSASPLAYRINNGSSAPVISAFSPGSGPVASTVVISGSGFTGATIVRFNGTSASFSVDANNQITAVVPNGATSGAISVTTPGGTATSTTSFTVQPNPVVYSFSPTSGPVGTSVVITGDHFIGVQAVYFGGGSPVPASYVVNSATQITATVPAGAGSGVIGVNTGGFSSFSSTPFTVTTAAPSISSFTPTSGGAGTSVTVTGTNFTGASSVTVNGVAVTGFTVVNNTTITFSLPAGTGSGPIAVTTANGTATSTGIFTAPVGDLTVSSAQTISGTYNTITITASGVATLGGPLTVNTALTVQPGGQLLTSCQPLSGAGSFTLQAGATLGICNAAGLSASGSTGAVQTSGARSFSTDASYLYNGTVAQATGPGLPAQVRELIVSTTGGNLTLTNDLAIAQVLRITTPDFNYGNLDLGGRTLTLRSSAAGTALIHNAGNGSVLANTGTCRMERYITPGLNPGAGYRHFSSPIPDMTIGQLATTGFTPVLTQAYNTSATPASVTPFPNVFGYDQTRLSTSPAAMLSDFDKGWFVPAATTAMAQAHGYTVNVPATALVTFSGSSFNQGQGGRFVSPGRGPQADAGWVLVGNPFPSPIDLSVTGSQLRINLDAANYVFESTSQYGGQYRAYVNGIGGNSLLAAGQGFFVRMTTPGQNSGISFTSGVRVTTFATQATFRRTAADSRPQLQLSLSAAANTDVLHVYAEAGATPGVDAQYDAVKMANPSGLNLATVAGGEELAIQGLPALTSGTTLPLTVQVPAAGLVSFAATLANLPAGLTAYLTDAATGTRQDLGTTPRYSFLAAQAGTLSGRFALVFGPANGVLGTASAQAAALALYPNPARTAVTLSLPATAQARPVLVLDALGRQVGASLLPSKATSTLLDLRELPAGIYTVRCGAATTKLVVE</sequence>
<proteinExistence type="predicted"/>
<dbReference type="PANTHER" id="PTHR46769:SF2">
    <property type="entry name" value="FIBROCYSTIN-L ISOFORM 2 PRECURSOR-RELATED"/>
    <property type="match status" value="1"/>
</dbReference>
<feature type="domain" description="IPT/TIG" evidence="3">
    <location>
        <begin position="1049"/>
        <end position="1130"/>
    </location>
</feature>
<feature type="domain" description="IPT/TIG" evidence="3">
    <location>
        <begin position="235"/>
        <end position="315"/>
    </location>
</feature>
<evidence type="ECO:0000259" key="3">
    <source>
        <dbReference type="SMART" id="SM00429"/>
    </source>
</evidence>
<feature type="chain" id="PRO_5046535898" description="IPT/TIG domain-containing protein" evidence="2">
    <location>
        <begin position="30"/>
        <end position="1853"/>
    </location>
</feature>
<evidence type="ECO:0000256" key="1">
    <source>
        <dbReference type="ARBA" id="ARBA00022729"/>
    </source>
</evidence>
<dbReference type="InterPro" id="IPR026444">
    <property type="entry name" value="Secre_tail"/>
</dbReference>
<dbReference type="Pfam" id="PF18962">
    <property type="entry name" value="Por_Secre_tail"/>
    <property type="match status" value="1"/>
</dbReference>
<dbReference type="Pfam" id="PF17164">
    <property type="entry name" value="DUF5122"/>
    <property type="match status" value="7"/>
</dbReference>
<dbReference type="InterPro" id="IPR013783">
    <property type="entry name" value="Ig-like_fold"/>
</dbReference>
<dbReference type="EMBL" id="BAABGZ010000072">
    <property type="protein sequence ID" value="GAA4364607.1"/>
    <property type="molecule type" value="Genomic_DNA"/>
</dbReference>
<dbReference type="Gene3D" id="2.60.120.380">
    <property type="match status" value="2"/>
</dbReference>
<dbReference type="SUPFAM" id="SSF81296">
    <property type="entry name" value="E set domains"/>
    <property type="match status" value="6"/>
</dbReference>
<evidence type="ECO:0000313" key="5">
    <source>
        <dbReference type="Proteomes" id="UP001501153"/>
    </source>
</evidence>
<dbReference type="CDD" id="cd00102">
    <property type="entry name" value="IPT"/>
    <property type="match status" value="5"/>
</dbReference>
<dbReference type="NCBIfam" id="TIGR02608">
    <property type="entry name" value="delta_60_rpt"/>
    <property type="match status" value="7"/>
</dbReference>
<feature type="domain" description="IPT/TIG" evidence="3">
    <location>
        <begin position="154"/>
        <end position="232"/>
    </location>
</feature>
<organism evidence="4 5">
    <name type="scientific">Hymenobacter saemangeumensis</name>
    <dbReference type="NCBI Taxonomy" id="1084522"/>
    <lineage>
        <taxon>Bacteria</taxon>
        <taxon>Pseudomonadati</taxon>
        <taxon>Bacteroidota</taxon>
        <taxon>Cytophagia</taxon>
        <taxon>Cytophagales</taxon>
        <taxon>Hymenobacteraceae</taxon>
        <taxon>Hymenobacter</taxon>
    </lineage>
</organism>
<feature type="domain" description="IPT/TIG" evidence="3">
    <location>
        <begin position="1133"/>
        <end position="1212"/>
    </location>
</feature>
<comment type="caution">
    <text evidence="4">The sequence shown here is derived from an EMBL/GenBank/DDBJ whole genome shotgun (WGS) entry which is preliminary data.</text>
</comment>
<dbReference type="Pfam" id="PF01833">
    <property type="entry name" value="TIG"/>
    <property type="match status" value="6"/>
</dbReference>
<dbReference type="Gene3D" id="2.60.40.10">
    <property type="entry name" value="Immunoglobulins"/>
    <property type="match status" value="6"/>
</dbReference>
<keyword evidence="5" id="KW-1185">Reference proteome</keyword>
<reference evidence="5" key="1">
    <citation type="journal article" date="2019" name="Int. J. Syst. Evol. Microbiol.">
        <title>The Global Catalogue of Microorganisms (GCM) 10K type strain sequencing project: providing services to taxonomists for standard genome sequencing and annotation.</title>
        <authorList>
            <consortium name="The Broad Institute Genomics Platform"/>
            <consortium name="The Broad Institute Genome Sequencing Center for Infectious Disease"/>
            <person name="Wu L."/>
            <person name="Ma J."/>
        </authorList>
    </citation>
    <scope>NUCLEOTIDE SEQUENCE [LARGE SCALE GENOMIC DNA]</scope>
    <source>
        <strain evidence="5">JCM 17923</strain>
    </source>
</reference>
<dbReference type="NCBIfam" id="TIGR04183">
    <property type="entry name" value="Por_Secre_tail"/>
    <property type="match status" value="1"/>
</dbReference>
<keyword evidence="1 2" id="KW-0732">Signal</keyword>
<dbReference type="InterPro" id="IPR014756">
    <property type="entry name" value="Ig_E-set"/>
</dbReference>
<feature type="domain" description="IPT/TIG" evidence="3">
    <location>
        <begin position="969"/>
        <end position="1047"/>
    </location>
</feature>
<protein>
    <recommendedName>
        <fullName evidence="3">IPT/TIG domain-containing protein</fullName>
    </recommendedName>
</protein>
<dbReference type="InterPro" id="IPR002909">
    <property type="entry name" value="IPT_dom"/>
</dbReference>